<sequence>MCPITGAISITSVACALANPSNTTVSQSHRLWAHGGTCAPTSSLAICCNGETPTRKARVTTTSSCRPSIGQTQTAASEPTRQGQPARHPDTTSDPIEVWSTSHFMNPSHPPLMCECLTCQRGKSSTYIH</sequence>
<dbReference type="Proteomes" id="UP001209878">
    <property type="component" value="Unassembled WGS sequence"/>
</dbReference>
<evidence type="ECO:0000256" key="1">
    <source>
        <dbReference type="SAM" id="MobiDB-lite"/>
    </source>
</evidence>
<keyword evidence="3" id="KW-1185">Reference proteome</keyword>
<protein>
    <submittedName>
        <fullName evidence="2">Uncharacterized protein</fullName>
    </submittedName>
</protein>
<reference evidence="2" key="1">
    <citation type="journal article" date="2023" name="Mol. Biol. Evol.">
        <title>Third-Generation Sequencing Reveals the Adaptive Role of the Epigenome in Three Deep-Sea Polychaetes.</title>
        <authorList>
            <person name="Perez M."/>
            <person name="Aroh O."/>
            <person name="Sun Y."/>
            <person name="Lan Y."/>
            <person name="Juniper S.K."/>
            <person name="Young C.R."/>
            <person name="Angers B."/>
            <person name="Qian P.Y."/>
        </authorList>
    </citation>
    <scope>NUCLEOTIDE SEQUENCE</scope>
    <source>
        <strain evidence="2">R07B-5</strain>
    </source>
</reference>
<evidence type="ECO:0000313" key="2">
    <source>
        <dbReference type="EMBL" id="KAK2185749.1"/>
    </source>
</evidence>
<feature type="region of interest" description="Disordered" evidence="1">
    <location>
        <begin position="59"/>
        <end position="95"/>
    </location>
</feature>
<accession>A0AAD9UDV7</accession>
<name>A0AAD9UDV7_RIDPI</name>
<evidence type="ECO:0000313" key="3">
    <source>
        <dbReference type="Proteomes" id="UP001209878"/>
    </source>
</evidence>
<feature type="compositionally biased region" description="Polar residues" evidence="1">
    <location>
        <begin position="59"/>
        <end position="83"/>
    </location>
</feature>
<gene>
    <name evidence="2" type="ORF">NP493_223g01017</name>
</gene>
<organism evidence="2 3">
    <name type="scientific">Ridgeia piscesae</name>
    <name type="common">Tubeworm</name>
    <dbReference type="NCBI Taxonomy" id="27915"/>
    <lineage>
        <taxon>Eukaryota</taxon>
        <taxon>Metazoa</taxon>
        <taxon>Spiralia</taxon>
        <taxon>Lophotrochozoa</taxon>
        <taxon>Annelida</taxon>
        <taxon>Polychaeta</taxon>
        <taxon>Sedentaria</taxon>
        <taxon>Canalipalpata</taxon>
        <taxon>Sabellida</taxon>
        <taxon>Siboglinidae</taxon>
        <taxon>Ridgeia</taxon>
    </lineage>
</organism>
<dbReference type="EMBL" id="JAODUO010000224">
    <property type="protein sequence ID" value="KAK2185749.1"/>
    <property type="molecule type" value="Genomic_DNA"/>
</dbReference>
<proteinExistence type="predicted"/>
<comment type="caution">
    <text evidence="2">The sequence shown here is derived from an EMBL/GenBank/DDBJ whole genome shotgun (WGS) entry which is preliminary data.</text>
</comment>
<dbReference type="AlphaFoldDB" id="A0AAD9UDV7"/>